<keyword evidence="3" id="KW-1185">Reference proteome</keyword>
<dbReference type="RefSeq" id="WP_130410523.1">
    <property type="nucleotide sequence ID" value="NZ_SHKX01000010.1"/>
</dbReference>
<evidence type="ECO:0000313" key="2">
    <source>
        <dbReference type="EMBL" id="RZU47269.1"/>
    </source>
</evidence>
<dbReference type="Pfam" id="PF08666">
    <property type="entry name" value="SAF"/>
    <property type="match status" value="1"/>
</dbReference>
<protein>
    <submittedName>
        <fullName evidence="2">N-acetylneuraminate synthase</fullName>
    </submittedName>
</protein>
<dbReference type="AlphaFoldDB" id="A0A4Q7ZBQ0"/>
<sequence length="346" mass="36866">MSKPVFIIAEAGVNHNGSTGLALQLVDVAAEAGADAVKFQTFKAETLVRAGAEKAEYQKKQTGDGDQFSMLKALELSEEAHRQVAARCREKGILFMSTPFDLEAADFLLGLGMTVVKVPSGELTNHPFLAELARRNRPLILSTGMGSLDEIREAMAVIDRTREVSGLGARPEGFLTVLHCTSNYPALPGDVNLMAMNTIGRELGVPVGYSDHTNGITIAIAATALGARVIEKHFTLDRDLPGPDHAASLEPDELAAMVRAIRDVEQALGDGVKAPRPSELPVRALVRRSLTLARPVTAGSLLTGDDLVLLRPGTGIPPKHLDAVAGQRRAARDLPAGHTLTWDDLA</sequence>
<evidence type="ECO:0000259" key="1">
    <source>
        <dbReference type="PROSITE" id="PS50844"/>
    </source>
</evidence>
<dbReference type="InterPro" id="IPR013974">
    <property type="entry name" value="SAF"/>
</dbReference>
<dbReference type="GO" id="GO:0047444">
    <property type="term" value="F:N-acylneuraminate-9-phosphate synthase activity"/>
    <property type="evidence" value="ECO:0007669"/>
    <property type="project" value="TreeGrafter"/>
</dbReference>
<comment type="caution">
    <text evidence="2">The sequence shown here is derived from an EMBL/GenBank/DDBJ whole genome shotgun (WGS) entry which is preliminary data.</text>
</comment>
<dbReference type="Proteomes" id="UP000292423">
    <property type="component" value="Unassembled WGS sequence"/>
</dbReference>
<gene>
    <name evidence="2" type="ORF">EV700_0223</name>
</gene>
<feature type="domain" description="AFP-like" evidence="1">
    <location>
        <begin position="289"/>
        <end position="346"/>
    </location>
</feature>
<reference evidence="2 3" key="1">
    <citation type="submission" date="2019-02" db="EMBL/GenBank/DDBJ databases">
        <title>Genomic Encyclopedia of Type Strains, Phase IV (KMG-IV): sequencing the most valuable type-strain genomes for metagenomic binning, comparative biology and taxonomic classification.</title>
        <authorList>
            <person name="Goeker M."/>
        </authorList>
    </citation>
    <scope>NUCLEOTIDE SEQUENCE [LARGE SCALE GENOMIC DNA]</scope>
    <source>
        <strain evidence="2 3">DSM 105135</strain>
    </source>
</reference>
<name>A0A4Q7ZBQ0_9GAMM</name>
<dbReference type="InterPro" id="IPR051690">
    <property type="entry name" value="PseI-like"/>
</dbReference>
<dbReference type="EMBL" id="SHKX01000010">
    <property type="protein sequence ID" value="RZU47269.1"/>
    <property type="molecule type" value="Genomic_DNA"/>
</dbReference>
<dbReference type="GO" id="GO:0016051">
    <property type="term" value="P:carbohydrate biosynthetic process"/>
    <property type="evidence" value="ECO:0007669"/>
    <property type="project" value="InterPro"/>
</dbReference>
<dbReference type="Gene3D" id="3.20.20.70">
    <property type="entry name" value="Aldolase class I"/>
    <property type="match status" value="1"/>
</dbReference>
<dbReference type="SUPFAM" id="SSF51569">
    <property type="entry name" value="Aldolase"/>
    <property type="match status" value="1"/>
</dbReference>
<accession>A0A4Q7ZBQ0</accession>
<dbReference type="InterPro" id="IPR013132">
    <property type="entry name" value="PseI/NeuA/B-like_N"/>
</dbReference>
<dbReference type="OrthoDB" id="9781701at2"/>
<dbReference type="NCBIfam" id="TIGR03569">
    <property type="entry name" value="NeuB_NnaB"/>
    <property type="match status" value="1"/>
</dbReference>
<dbReference type="Pfam" id="PF03102">
    <property type="entry name" value="NeuB"/>
    <property type="match status" value="1"/>
</dbReference>
<dbReference type="Gene3D" id="3.90.1210.10">
    <property type="entry name" value="Antifreeze-like/N-acetylneuraminic acid synthase C-terminal domain"/>
    <property type="match status" value="1"/>
</dbReference>
<dbReference type="InterPro" id="IPR020007">
    <property type="entry name" value="NeuB/NeuA"/>
</dbReference>
<dbReference type="PANTHER" id="PTHR42966:SF1">
    <property type="entry name" value="SIALIC ACID SYNTHASE"/>
    <property type="match status" value="1"/>
</dbReference>
<evidence type="ECO:0000313" key="3">
    <source>
        <dbReference type="Proteomes" id="UP000292423"/>
    </source>
</evidence>
<dbReference type="InterPro" id="IPR057736">
    <property type="entry name" value="SAF_PseI/NeuA/NeuB"/>
</dbReference>
<proteinExistence type="predicted"/>
<dbReference type="SUPFAM" id="SSF51269">
    <property type="entry name" value="AFP III-like domain"/>
    <property type="match status" value="1"/>
</dbReference>
<dbReference type="SMART" id="SM00858">
    <property type="entry name" value="SAF"/>
    <property type="match status" value="1"/>
</dbReference>
<dbReference type="PROSITE" id="PS50844">
    <property type="entry name" value="AFP_LIKE"/>
    <property type="match status" value="1"/>
</dbReference>
<dbReference type="CDD" id="cd11615">
    <property type="entry name" value="SAF_NeuB_like"/>
    <property type="match status" value="1"/>
</dbReference>
<dbReference type="InterPro" id="IPR006190">
    <property type="entry name" value="SAF_AFP_Neu5Ac"/>
</dbReference>
<dbReference type="PANTHER" id="PTHR42966">
    <property type="entry name" value="N-ACETYLNEURAMINATE SYNTHASE"/>
    <property type="match status" value="1"/>
</dbReference>
<dbReference type="InterPro" id="IPR013785">
    <property type="entry name" value="Aldolase_TIM"/>
</dbReference>
<organism evidence="2 3">
    <name type="scientific">Fluviicoccus keumensis</name>
    <dbReference type="NCBI Taxonomy" id="1435465"/>
    <lineage>
        <taxon>Bacteria</taxon>
        <taxon>Pseudomonadati</taxon>
        <taxon>Pseudomonadota</taxon>
        <taxon>Gammaproteobacteria</taxon>
        <taxon>Moraxellales</taxon>
        <taxon>Moraxellaceae</taxon>
        <taxon>Fluviicoccus</taxon>
    </lineage>
</organism>
<dbReference type="InterPro" id="IPR036732">
    <property type="entry name" value="AFP_Neu5c_C_sf"/>
</dbReference>